<dbReference type="Proteomes" id="UP000515847">
    <property type="component" value="Chromosome"/>
</dbReference>
<protein>
    <submittedName>
        <fullName evidence="1">Uncharacterized protein</fullName>
    </submittedName>
</protein>
<organism evidence="1 2">
    <name type="scientific">Thermanaerosceptrum fracticalcis</name>
    <dbReference type="NCBI Taxonomy" id="1712410"/>
    <lineage>
        <taxon>Bacteria</taxon>
        <taxon>Bacillati</taxon>
        <taxon>Bacillota</taxon>
        <taxon>Clostridia</taxon>
        <taxon>Eubacteriales</taxon>
        <taxon>Peptococcaceae</taxon>
        <taxon>Thermanaerosceptrum</taxon>
    </lineage>
</organism>
<dbReference type="EMBL" id="CP045798">
    <property type="protein sequence ID" value="QNB47774.1"/>
    <property type="molecule type" value="Genomic_DNA"/>
</dbReference>
<evidence type="ECO:0000313" key="1">
    <source>
        <dbReference type="EMBL" id="QNB47774.1"/>
    </source>
</evidence>
<dbReference type="RefSeq" id="WP_034421049.1">
    <property type="nucleotide sequence ID" value="NZ_CP045798.1"/>
</dbReference>
<dbReference type="OrthoDB" id="2380372at2"/>
<reference evidence="1 2" key="1">
    <citation type="journal article" date="2019" name="Front. Microbiol.">
        <title>Thermoanaerosceptrum fracticalcis gen. nov. sp. nov., a Novel Fumarate-Fermenting Microorganism From a Deep Fractured Carbonate Aquifer of the US Great Basin.</title>
        <authorList>
            <person name="Hamilton-Brehm S.D."/>
            <person name="Stewart L.E."/>
            <person name="Zavarin M."/>
            <person name="Caldwell M."/>
            <person name="Lawson P.A."/>
            <person name="Onstott T.C."/>
            <person name="Grzymski J."/>
            <person name="Neveux I."/>
            <person name="Lollar B.S."/>
            <person name="Russell C.E."/>
            <person name="Moser D.P."/>
        </authorList>
    </citation>
    <scope>NUCLEOTIDE SEQUENCE [LARGE SCALE GENOMIC DNA]</scope>
    <source>
        <strain evidence="1 2">DRI-13</strain>
    </source>
</reference>
<sequence length="240" mass="28043">MMPGTLEVLDEALEILKALLQGEEVSKNKNALLYEKYRYRTDVEEMLYHLAGKLELRVYSGNGRLFICPEAGSRLFGWTNEELRDKISYISTNSELFTGYFIIMTLVTLFYREAYPDTPVAYIKLNDLVESVSKRLEPLLKLEDLEAVSQENQFDFTEICRIWQRLPDAREGVSGGKNDKVAFVENICKFLNSEKLIVLDMNQRIIYPTERFKTIIWNYYEDRDNRKDLLTFVQSLEVNG</sequence>
<dbReference type="AlphaFoldDB" id="A0A7G6E6S0"/>
<name>A0A7G6E6S0_THEFR</name>
<proteinExistence type="predicted"/>
<keyword evidence="2" id="KW-1185">Reference proteome</keyword>
<dbReference type="KEGG" id="tfr:BR63_16745"/>
<dbReference type="InterPro" id="IPR045707">
    <property type="entry name" value="DUF6063"/>
</dbReference>
<evidence type="ECO:0000313" key="2">
    <source>
        <dbReference type="Proteomes" id="UP000515847"/>
    </source>
</evidence>
<dbReference type="Pfam" id="PF19539">
    <property type="entry name" value="DUF6063"/>
    <property type="match status" value="1"/>
</dbReference>
<accession>A0A7G6E6S0</accession>
<gene>
    <name evidence="1" type="ORF">BR63_16745</name>
</gene>